<protein>
    <submittedName>
        <fullName evidence="2">13749_t:CDS:1</fullName>
    </submittedName>
</protein>
<reference evidence="2" key="1">
    <citation type="submission" date="2021-06" db="EMBL/GenBank/DDBJ databases">
        <authorList>
            <person name="Kallberg Y."/>
            <person name="Tangrot J."/>
            <person name="Rosling A."/>
        </authorList>
    </citation>
    <scope>NUCLEOTIDE SEQUENCE</scope>
    <source>
        <strain evidence="2">IN212</strain>
    </source>
</reference>
<sequence>MFSNAKKGKGLESGEGLNSDQDLIIETRSIATLLKEIEGLKERITFLEAENNRIQSLVVNQYEQNDTLREDVKKNERKIKAKEARIKELEESVSSWTCSYDKKQKDLDDAVKEKNSLAKEVNSLHSKIKSEEKENKNLRELKAQITQD</sequence>
<dbReference type="AlphaFoldDB" id="A0A9N9B4Q5"/>
<name>A0A9N9B4Q5_9GLOM</name>
<dbReference type="Gene3D" id="1.10.287.1490">
    <property type="match status" value="1"/>
</dbReference>
<accession>A0A9N9B4Q5</accession>
<evidence type="ECO:0000313" key="2">
    <source>
        <dbReference type="EMBL" id="CAG8553303.1"/>
    </source>
</evidence>
<dbReference type="Proteomes" id="UP000789396">
    <property type="component" value="Unassembled WGS sequence"/>
</dbReference>
<proteinExistence type="predicted"/>
<evidence type="ECO:0000256" key="1">
    <source>
        <dbReference type="SAM" id="MobiDB-lite"/>
    </source>
</evidence>
<evidence type="ECO:0000313" key="3">
    <source>
        <dbReference type="Proteomes" id="UP000789396"/>
    </source>
</evidence>
<dbReference type="EMBL" id="CAJVPZ010004908">
    <property type="protein sequence ID" value="CAG8553303.1"/>
    <property type="molecule type" value="Genomic_DNA"/>
</dbReference>
<organism evidence="2 3">
    <name type="scientific">Racocetra fulgida</name>
    <dbReference type="NCBI Taxonomy" id="60492"/>
    <lineage>
        <taxon>Eukaryota</taxon>
        <taxon>Fungi</taxon>
        <taxon>Fungi incertae sedis</taxon>
        <taxon>Mucoromycota</taxon>
        <taxon>Glomeromycotina</taxon>
        <taxon>Glomeromycetes</taxon>
        <taxon>Diversisporales</taxon>
        <taxon>Gigasporaceae</taxon>
        <taxon>Racocetra</taxon>
    </lineage>
</organism>
<comment type="caution">
    <text evidence="2">The sequence shown here is derived from an EMBL/GenBank/DDBJ whole genome shotgun (WGS) entry which is preliminary data.</text>
</comment>
<dbReference type="SUPFAM" id="SSF90257">
    <property type="entry name" value="Myosin rod fragments"/>
    <property type="match status" value="1"/>
</dbReference>
<feature type="region of interest" description="Disordered" evidence="1">
    <location>
        <begin position="124"/>
        <end position="148"/>
    </location>
</feature>
<keyword evidence="3" id="KW-1185">Reference proteome</keyword>
<gene>
    <name evidence="2" type="ORF">RFULGI_LOCUS4742</name>
</gene>
<feature type="compositionally biased region" description="Basic and acidic residues" evidence="1">
    <location>
        <begin position="128"/>
        <end position="142"/>
    </location>
</feature>
<dbReference type="OrthoDB" id="10402241at2759"/>